<organism evidence="2 3">
    <name type="scientific">Pectinatus cerevisiiphilus</name>
    <dbReference type="NCBI Taxonomy" id="86956"/>
    <lineage>
        <taxon>Bacteria</taxon>
        <taxon>Bacillati</taxon>
        <taxon>Bacillota</taxon>
        <taxon>Negativicutes</taxon>
        <taxon>Selenomonadales</taxon>
        <taxon>Selenomonadaceae</taxon>
        <taxon>Pectinatus</taxon>
    </lineage>
</organism>
<gene>
    <name evidence="2" type="ORF">EDC37_104128</name>
</gene>
<evidence type="ECO:0000313" key="3">
    <source>
        <dbReference type="Proteomes" id="UP000295188"/>
    </source>
</evidence>
<proteinExistence type="predicted"/>
<dbReference type="NCBIfam" id="NF033550">
    <property type="entry name" value="transpos_ISL3"/>
    <property type="match status" value="1"/>
</dbReference>
<dbReference type="AlphaFoldDB" id="A0A4R3KBI9"/>
<comment type="caution">
    <text evidence="2">The sequence shown here is derived from an EMBL/GenBank/DDBJ whole genome shotgun (WGS) entry which is preliminary data.</text>
</comment>
<dbReference type="InterPro" id="IPR047951">
    <property type="entry name" value="Transpos_ISL3"/>
</dbReference>
<dbReference type="Pfam" id="PF01610">
    <property type="entry name" value="DDE_Tnp_ISL3"/>
    <property type="match status" value="1"/>
</dbReference>
<dbReference type="InterPro" id="IPR029261">
    <property type="entry name" value="Transposase_Znf"/>
</dbReference>
<dbReference type="Pfam" id="PF14690">
    <property type="entry name" value="Zn_ribbon_ISL3"/>
    <property type="match status" value="1"/>
</dbReference>
<feature type="domain" description="C2H2-type" evidence="1">
    <location>
        <begin position="74"/>
        <end position="102"/>
    </location>
</feature>
<accession>A0A4R3KBI9</accession>
<dbReference type="RefSeq" id="WP_132548065.1">
    <property type="nucleotide sequence ID" value="NZ_SMAA01000004.1"/>
</dbReference>
<dbReference type="EMBL" id="SMAA01000004">
    <property type="protein sequence ID" value="TCS80526.1"/>
    <property type="molecule type" value="Genomic_DNA"/>
</dbReference>
<keyword evidence="3" id="KW-1185">Reference proteome</keyword>
<reference evidence="2 3" key="1">
    <citation type="submission" date="2019-03" db="EMBL/GenBank/DDBJ databases">
        <title>Genomic Encyclopedia of Type Strains, Phase IV (KMG-IV): sequencing the most valuable type-strain genomes for metagenomic binning, comparative biology and taxonomic classification.</title>
        <authorList>
            <person name="Goeker M."/>
        </authorList>
    </citation>
    <scope>NUCLEOTIDE SEQUENCE [LARGE SCALE GENOMIC DNA]</scope>
    <source>
        <strain evidence="2 3">DSM 20467</strain>
    </source>
</reference>
<dbReference type="Gene3D" id="3.30.160.60">
    <property type="entry name" value="Classic Zinc Finger"/>
    <property type="match status" value="1"/>
</dbReference>
<protein>
    <submittedName>
        <fullName evidence="2">Transposase</fullName>
    </submittedName>
</protein>
<evidence type="ECO:0000259" key="1">
    <source>
        <dbReference type="PROSITE" id="PS50157"/>
    </source>
</evidence>
<dbReference type="Proteomes" id="UP000295188">
    <property type="component" value="Unassembled WGS sequence"/>
</dbReference>
<dbReference type="InterPro" id="IPR002560">
    <property type="entry name" value="Transposase_DDE"/>
</dbReference>
<dbReference type="InterPro" id="IPR013087">
    <property type="entry name" value="Znf_C2H2_type"/>
</dbReference>
<dbReference type="PANTHER" id="PTHR33498">
    <property type="entry name" value="TRANSPOSASE FOR INSERTION SEQUENCE ELEMENT IS1557"/>
    <property type="match status" value="1"/>
</dbReference>
<evidence type="ECO:0000313" key="2">
    <source>
        <dbReference type="EMBL" id="TCS80526.1"/>
    </source>
</evidence>
<sequence length="396" mass="46950">MLKENYTIELLNLKGFNVIRTAGNVITICLPVKPHICPQCKNETKKIHDYRLQKVKHLPVAHTSYTILIKKRRYKCPYCNKQFYEKNNLLSKYKSISTDLRKSVLYYASKLFNTKQIADICNLSYSTVVRIIDSIIIPKPTVFPDVISIDEFKGNTGGYKFQCVLTDPIKKKIIEVLPNKNSEDIYGHLANNDIKNRLKVNYVIMDMSNQFRSIMTNCFPNAKVIADKFHVLRLANWAMEHIRKQEQKRFTDTRRRYFKKSRFILLKRRHKLKRNEKIQLSQMLSVSVLLKKAYILKELFYMVMDSKNEKQFYKRIYKWLFLVEKYGIDRFLAMAKTVRQWLHPIRRAVLTGYTNGYTEGCNNRTKVLKRICFGVRNFKRFRNRLMFIANCKKAAG</sequence>
<dbReference type="PROSITE" id="PS50157">
    <property type="entry name" value="ZINC_FINGER_C2H2_2"/>
    <property type="match status" value="1"/>
</dbReference>
<dbReference type="PANTHER" id="PTHR33498:SF1">
    <property type="entry name" value="TRANSPOSASE FOR INSERTION SEQUENCE ELEMENT IS1557"/>
    <property type="match status" value="1"/>
</dbReference>
<name>A0A4R3KBI9_9FIRM</name>
<dbReference type="OrthoDB" id="1696919at2"/>